<dbReference type="Proteomes" id="UP000243106">
    <property type="component" value="Unassembled WGS sequence"/>
</dbReference>
<evidence type="ECO:0008006" key="4">
    <source>
        <dbReference type="Google" id="ProtNLM"/>
    </source>
</evidence>
<reference evidence="3" key="1">
    <citation type="submission" date="2016-10" db="EMBL/GenBank/DDBJ databases">
        <authorList>
            <person name="Varghese N."/>
            <person name="Submissions S."/>
        </authorList>
    </citation>
    <scope>NUCLEOTIDE SEQUENCE [LARGE SCALE GENOMIC DNA]</scope>
    <source>
        <strain evidence="3">JCM 10271</strain>
    </source>
</reference>
<dbReference type="AlphaFoldDB" id="A0A1I6AQV4"/>
<organism evidence="2 3">
    <name type="scientific">Roseivivax halotolerans</name>
    <dbReference type="NCBI Taxonomy" id="93684"/>
    <lineage>
        <taxon>Bacteria</taxon>
        <taxon>Pseudomonadati</taxon>
        <taxon>Pseudomonadota</taxon>
        <taxon>Alphaproteobacteria</taxon>
        <taxon>Rhodobacterales</taxon>
        <taxon>Roseobacteraceae</taxon>
        <taxon>Roseivivax</taxon>
    </lineage>
</organism>
<protein>
    <recommendedName>
        <fullName evidence="4">Transposase</fullName>
    </recommendedName>
</protein>
<feature type="non-terminal residue" evidence="2">
    <location>
        <position position="25"/>
    </location>
</feature>
<evidence type="ECO:0000313" key="1">
    <source>
        <dbReference type="EMBL" id="SFQ55099.1"/>
    </source>
</evidence>
<dbReference type="EMBL" id="FOXV01000039">
    <property type="protein sequence ID" value="SFQ71101.1"/>
    <property type="molecule type" value="Genomic_DNA"/>
</dbReference>
<proteinExistence type="predicted"/>
<gene>
    <name evidence="1" type="ORF">SAMN05421853_109141</name>
    <name evidence="2" type="ORF">SAMN05421853_1392</name>
</gene>
<evidence type="ECO:0000313" key="3">
    <source>
        <dbReference type="Proteomes" id="UP000243106"/>
    </source>
</evidence>
<keyword evidence="3" id="KW-1185">Reference proteome</keyword>
<reference evidence="2" key="2">
    <citation type="submission" date="2016-10" db="EMBL/GenBank/DDBJ databases">
        <authorList>
            <person name="de Groot N.N."/>
        </authorList>
    </citation>
    <scope>NUCLEOTIDE SEQUENCE [LARGE SCALE GENOMIC DNA]</scope>
    <source>
        <strain evidence="2">JCM 10271</strain>
    </source>
</reference>
<name>A0A1I6AQV4_9RHOB</name>
<sequence length="25" mass="2812">MRKSRFTEEQIVGILQEYAAGAKVS</sequence>
<accession>A0A1I6AQV4</accession>
<dbReference type="EMBL" id="FOXV01000009">
    <property type="protein sequence ID" value="SFQ55099.1"/>
    <property type="molecule type" value="Genomic_DNA"/>
</dbReference>
<evidence type="ECO:0000313" key="2">
    <source>
        <dbReference type="EMBL" id="SFQ71101.1"/>
    </source>
</evidence>